<dbReference type="InterPro" id="IPR052854">
    <property type="entry name" value="Serpentine_rcpt_epsilon"/>
</dbReference>
<dbReference type="Pfam" id="PF03125">
    <property type="entry name" value="Sre"/>
    <property type="match status" value="1"/>
</dbReference>
<reference evidence="8 9" key="1">
    <citation type="submission" date="2019-12" db="EMBL/GenBank/DDBJ databases">
        <title>Chromosome-level assembly of the Caenorhabditis remanei genome.</title>
        <authorList>
            <person name="Teterina A.A."/>
            <person name="Willis J.H."/>
            <person name="Phillips P.C."/>
        </authorList>
    </citation>
    <scope>NUCLEOTIDE SEQUENCE [LARGE SCALE GENOMIC DNA]</scope>
    <source>
        <strain evidence="8 9">PX506</strain>
        <tissue evidence="8">Whole organism</tissue>
    </source>
</reference>
<dbReference type="EMBL" id="WUAV01000004">
    <property type="protein sequence ID" value="KAF1756814.1"/>
    <property type="molecule type" value="Genomic_DNA"/>
</dbReference>
<feature type="compositionally biased region" description="Basic and acidic residues" evidence="6">
    <location>
        <begin position="23"/>
        <end position="33"/>
    </location>
</feature>
<evidence type="ECO:0000256" key="6">
    <source>
        <dbReference type="SAM" id="MobiDB-lite"/>
    </source>
</evidence>
<accession>A0A6A5GQB1</accession>
<feature type="transmembrane region" description="Helical" evidence="7">
    <location>
        <begin position="457"/>
        <end position="480"/>
    </location>
</feature>
<evidence type="ECO:0000313" key="9">
    <source>
        <dbReference type="Proteomes" id="UP000483820"/>
    </source>
</evidence>
<comment type="subcellular location">
    <subcellularLocation>
        <location evidence="1">Membrane</location>
        <topology evidence="1">Multi-pass membrane protein</topology>
    </subcellularLocation>
</comment>
<feature type="transmembrane region" description="Helical" evidence="7">
    <location>
        <begin position="341"/>
        <end position="363"/>
    </location>
</feature>
<evidence type="ECO:0000256" key="3">
    <source>
        <dbReference type="ARBA" id="ARBA00022692"/>
    </source>
</evidence>
<keyword evidence="4 7" id="KW-1133">Transmembrane helix</keyword>
<feature type="region of interest" description="Disordered" evidence="6">
    <location>
        <begin position="545"/>
        <end position="595"/>
    </location>
</feature>
<dbReference type="GO" id="GO:0016020">
    <property type="term" value="C:membrane"/>
    <property type="evidence" value="ECO:0007669"/>
    <property type="project" value="UniProtKB-SubCell"/>
</dbReference>
<comment type="caution">
    <text evidence="8">The sequence shown here is derived from an EMBL/GenBank/DDBJ whole genome shotgun (WGS) entry which is preliminary data.</text>
</comment>
<evidence type="ECO:0000313" key="8">
    <source>
        <dbReference type="EMBL" id="KAF1756814.1"/>
    </source>
</evidence>
<dbReference type="KEGG" id="crq:GCK72_013268"/>
<dbReference type="GO" id="GO:0007606">
    <property type="term" value="P:sensory perception of chemical stimulus"/>
    <property type="evidence" value="ECO:0007669"/>
    <property type="project" value="InterPro"/>
</dbReference>
<feature type="transmembrane region" description="Helical" evidence="7">
    <location>
        <begin position="299"/>
        <end position="321"/>
    </location>
</feature>
<feature type="transmembrane region" description="Helical" evidence="7">
    <location>
        <begin position="423"/>
        <end position="445"/>
    </location>
</feature>
<feature type="compositionally biased region" description="Polar residues" evidence="6">
    <location>
        <begin position="572"/>
        <end position="595"/>
    </location>
</feature>
<dbReference type="Proteomes" id="UP000483820">
    <property type="component" value="Chromosome IV"/>
</dbReference>
<evidence type="ECO:0000256" key="7">
    <source>
        <dbReference type="SAM" id="Phobius"/>
    </source>
</evidence>
<feature type="region of interest" description="Disordered" evidence="6">
    <location>
        <begin position="84"/>
        <end position="128"/>
    </location>
</feature>
<dbReference type="CTD" id="9816888"/>
<feature type="compositionally biased region" description="Polar residues" evidence="6">
    <location>
        <begin position="39"/>
        <end position="52"/>
    </location>
</feature>
<evidence type="ECO:0000256" key="2">
    <source>
        <dbReference type="ARBA" id="ARBA00006803"/>
    </source>
</evidence>
<feature type="transmembrane region" description="Helical" evidence="7">
    <location>
        <begin position="229"/>
        <end position="249"/>
    </location>
</feature>
<keyword evidence="3 7" id="KW-0812">Transmembrane</keyword>
<feature type="transmembrane region" description="Helical" evidence="7">
    <location>
        <begin position="369"/>
        <end position="388"/>
    </location>
</feature>
<organism evidence="8 9">
    <name type="scientific">Caenorhabditis remanei</name>
    <name type="common">Caenorhabditis vulgaris</name>
    <dbReference type="NCBI Taxonomy" id="31234"/>
    <lineage>
        <taxon>Eukaryota</taxon>
        <taxon>Metazoa</taxon>
        <taxon>Ecdysozoa</taxon>
        <taxon>Nematoda</taxon>
        <taxon>Chromadorea</taxon>
        <taxon>Rhabditida</taxon>
        <taxon>Rhabditina</taxon>
        <taxon>Rhabditomorpha</taxon>
        <taxon>Rhabditoidea</taxon>
        <taxon>Rhabditidae</taxon>
        <taxon>Peloderinae</taxon>
        <taxon>Caenorhabditis</taxon>
    </lineage>
</organism>
<comment type="similarity">
    <text evidence="2">Belongs to the nematode receptor-like protein sre family.</text>
</comment>
<dbReference type="PANTHER" id="PTHR47518">
    <property type="entry name" value="SERPENTINE RECEPTOR CLASS EPSILON-13-RELATED"/>
    <property type="match status" value="1"/>
</dbReference>
<gene>
    <name evidence="8" type="ORF">GCK72_013268</name>
</gene>
<dbReference type="PANTHER" id="PTHR47518:SF11">
    <property type="entry name" value="SERPENTINE RECEPTOR, CLASS E (EPSILON)-RELATED"/>
    <property type="match status" value="1"/>
</dbReference>
<proteinExistence type="inferred from homology"/>
<keyword evidence="5 7" id="KW-0472">Membrane</keyword>
<evidence type="ECO:0000256" key="4">
    <source>
        <dbReference type="ARBA" id="ARBA00022989"/>
    </source>
</evidence>
<dbReference type="InterPro" id="IPR004151">
    <property type="entry name" value="7TM_GPCR_serpentine_rcpt_Sre"/>
</dbReference>
<feature type="region of interest" description="Disordered" evidence="6">
    <location>
        <begin position="1"/>
        <end position="52"/>
    </location>
</feature>
<dbReference type="AlphaFoldDB" id="A0A6A5GQB1"/>
<evidence type="ECO:0000256" key="1">
    <source>
        <dbReference type="ARBA" id="ARBA00004141"/>
    </source>
</evidence>
<dbReference type="GeneID" id="9816888"/>
<dbReference type="RefSeq" id="XP_053584534.1">
    <property type="nucleotide sequence ID" value="XM_053729762.1"/>
</dbReference>
<evidence type="ECO:0000256" key="5">
    <source>
        <dbReference type="ARBA" id="ARBA00023136"/>
    </source>
</evidence>
<feature type="compositionally biased region" description="Polar residues" evidence="6">
    <location>
        <begin position="1"/>
        <end position="12"/>
    </location>
</feature>
<name>A0A6A5GQB1_CAERE</name>
<protein>
    <submittedName>
        <fullName evidence="8">Uncharacterized protein</fullName>
    </submittedName>
</protein>
<sequence length="595" mass="69121">MWEYADNQSIFHQENVRFPPPPECRDHPTDGHNLRRAHMTSQPNLSTKSTSRPTILYDLSRVRETHIQITAKEARALRRTQLLRGTHTLSPPPSGTFPKSSLKGHSTDGRLLSSSPKPPTRRPDTQHLVNDTNNYQHEHFAPYLRVALPCRIRSEHSLAMGEKGRLSDKPTTSQADRQLQSFTVKALIKITHFISKTMLSPTSMYKLTVMNMTTAAIEQTDTIFRAALILEWVLISIGFGETMLLWYLLRYTNQYHRNLAMIVEQLPNQYFPSLLARMYMIYKQLTIPNTAELINDQSFLFAVWLRNSLLFVAFYFAPFPVIERCFATVYMQDYETNKRRWISYLLSTILYIIAFTSAQFFIFGSYREVHIFLITGFNLVAFGLTFVMERYNKKRYSKLRKNVNSDYSLSVRAQLSENINSTLPFKVMCFSIAFFASLCTSMLHVDEWTESQTIRNWVYMAFNFSCWSYGTIVPFFMLAYNPLWQKELKRLGNRICCCLIHKNRIGEEPSRKKKKTTKVKDTFGRNCLVDDTEHSTIYFSQLNAEWNAPPEPDSKRRKSRDKKSELVLSAKAQPQSVAYRRSISNGSTSPRQEIN</sequence>